<organism evidence="1 2">
    <name type="scientific">Glossina pallidipes</name>
    <name type="common">Tsetse fly</name>
    <dbReference type="NCBI Taxonomy" id="7398"/>
    <lineage>
        <taxon>Eukaryota</taxon>
        <taxon>Metazoa</taxon>
        <taxon>Ecdysozoa</taxon>
        <taxon>Arthropoda</taxon>
        <taxon>Hexapoda</taxon>
        <taxon>Insecta</taxon>
        <taxon>Pterygota</taxon>
        <taxon>Neoptera</taxon>
        <taxon>Endopterygota</taxon>
        <taxon>Diptera</taxon>
        <taxon>Brachycera</taxon>
        <taxon>Muscomorpha</taxon>
        <taxon>Hippoboscoidea</taxon>
        <taxon>Glossinidae</taxon>
        <taxon>Glossina</taxon>
    </lineage>
</organism>
<evidence type="ECO:0000313" key="2">
    <source>
        <dbReference type="Proteomes" id="UP000092445"/>
    </source>
</evidence>
<keyword evidence="2" id="KW-1185">Reference proteome</keyword>
<name>A0A1A9ZYA9_GLOPL</name>
<reference evidence="2" key="1">
    <citation type="submission" date="2014-03" db="EMBL/GenBank/DDBJ databases">
        <authorList>
            <person name="Aksoy S."/>
            <person name="Warren W."/>
            <person name="Wilson R.K."/>
        </authorList>
    </citation>
    <scope>NUCLEOTIDE SEQUENCE [LARGE SCALE GENOMIC DNA]</scope>
    <source>
        <strain evidence="2">IAEA</strain>
    </source>
</reference>
<dbReference type="AlphaFoldDB" id="A0A1A9ZYA9"/>
<proteinExistence type="predicted"/>
<evidence type="ECO:0000313" key="1">
    <source>
        <dbReference type="EnsemblMetazoa" id="GPAI028801-PA"/>
    </source>
</evidence>
<dbReference type="Proteomes" id="UP000092445">
    <property type="component" value="Unassembled WGS sequence"/>
</dbReference>
<sequence>MKRKNNINHWQLQANYKRTNGGNAAFHRRPSRHDQKFQGRHKLNSLWEQLRRELNSMGLPNKSIAEWWKLNFQHLC</sequence>
<accession>A0A1A9ZYA9</accession>
<protein>
    <submittedName>
        <fullName evidence="1">Uncharacterized protein</fullName>
    </submittedName>
</protein>
<dbReference type="VEuPathDB" id="VectorBase:GPAI028801"/>
<reference evidence="1" key="2">
    <citation type="submission" date="2020-05" db="UniProtKB">
        <authorList>
            <consortium name="EnsemblMetazoa"/>
        </authorList>
    </citation>
    <scope>IDENTIFICATION</scope>
    <source>
        <strain evidence="1">IAEA</strain>
    </source>
</reference>
<dbReference type="EnsemblMetazoa" id="GPAI028801-RA">
    <property type="protein sequence ID" value="GPAI028801-PA"/>
    <property type="gene ID" value="GPAI028801"/>
</dbReference>